<dbReference type="RefSeq" id="WP_266435065.1">
    <property type="nucleotide sequence ID" value="NZ_BAAAZX010000016.1"/>
</dbReference>
<dbReference type="CDD" id="cd03801">
    <property type="entry name" value="GT4_PimA-like"/>
    <property type="match status" value="1"/>
</dbReference>
<dbReference type="SUPFAM" id="SSF53756">
    <property type="entry name" value="UDP-Glycosyltransferase/glycogen phosphorylase"/>
    <property type="match status" value="1"/>
</dbReference>
<dbReference type="Proteomes" id="UP001500456">
    <property type="component" value="Unassembled WGS sequence"/>
</dbReference>
<proteinExistence type="predicted"/>
<dbReference type="InterPro" id="IPR001296">
    <property type="entry name" value="Glyco_trans_1"/>
</dbReference>
<reference evidence="6" key="1">
    <citation type="journal article" date="2019" name="Int. J. Syst. Evol. Microbiol.">
        <title>The Global Catalogue of Microorganisms (GCM) 10K type strain sequencing project: providing services to taxonomists for standard genome sequencing and annotation.</title>
        <authorList>
            <consortium name="The Broad Institute Genomics Platform"/>
            <consortium name="The Broad Institute Genome Sequencing Center for Infectious Disease"/>
            <person name="Wu L."/>
            <person name="Ma J."/>
        </authorList>
    </citation>
    <scope>NUCLEOTIDE SEQUENCE [LARGE SCALE GENOMIC DNA]</scope>
    <source>
        <strain evidence="6">JCM 16924</strain>
    </source>
</reference>
<dbReference type="EMBL" id="BAAAZX010000016">
    <property type="protein sequence ID" value="GAA4006671.1"/>
    <property type="molecule type" value="Genomic_DNA"/>
</dbReference>
<dbReference type="InterPro" id="IPR028098">
    <property type="entry name" value="Glyco_trans_4-like_N"/>
</dbReference>
<evidence type="ECO:0000259" key="3">
    <source>
        <dbReference type="Pfam" id="PF00534"/>
    </source>
</evidence>
<dbReference type="Gene3D" id="3.40.50.2000">
    <property type="entry name" value="Glycogen Phosphorylase B"/>
    <property type="match status" value="2"/>
</dbReference>
<keyword evidence="2" id="KW-0808">Transferase</keyword>
<keyword evidence="1" id="KW-0328">Glycosyltransferase</keyword>
<dbReference type="PANTHER" id="PTHR45947">
    <property type="entry name" value="SULFOQUINOVOSYL TRANSFERASE SQD2"/>
    <property type="match status" value="1"/>
</dbReference>
<dbReference type="PANTHER" id="PTHR45947:SF13">
    <property type="entry name" value="TRANSFERASE"/>
    <property type="match status" value="1"/>
</dbReference>
<feature type="domain" description="Glycosyltransferase subfamily 4-like N-terminal" evidence="4">
    <location>
        <begin position="14"/>
        <end position="196"/>
    </location>
</feature>
<accession>A0ABP7S5L8</accession>
<name>A0ABP7S5L8_9ACTN</name>
<evidence type="ECO:0000256" key="2">
    <source>
        <dbReference type="ARBA" id="ARBA00022679"/>
    </source>
</evidence>
<evidence type="ECO:0000256" key="1">
    <source>
        <dbReference type="ARBA" id="ARBA00022676"/>
    </source>
</evidence>
<dbReference type="Pfam" id="PF13439">
    <property type="entry name" value="Glyco_transf_4"/>
    <property type="match status" value="1"/>
</dbReference>
<dbReference type="Pfam" id="PF00534">
    <property type="entry name" value="Glycos_transf_1"/>
    <property type="match status" value="1"/>
</dbReference>
<feature type="domain" description="Glycosyl transferase family 1" evidence="3">
    <location>
        <begin position="208"/>
        <end position="358"/>
    </location>
</feature>
<evidence type="ECO:0008006" key="7">
    <source>
        <dbReference type="Google" id="ProtNLM"/>
    </source>
</evidence>
<evidence type="ECO:0000313" key="5">
    <source>
        <dbReference type="EMBL" id="GAA4006671.1"/>
    </source>
</evidence>
<dbReference type="InterPro" id="IPR050194">
    <property type="entry name" value="Glycosyltransferase_grp1"/>
</dbReference>
<comment type="caution">
    <text evidence="5">The sequence shown here is derived from an EMBL/GenBank/DDBJ whole genome shotgun (WGS) entry which is preliminary data.</text>
</comment>
<organism evidence="5 6">
    <name type="scientific">Streptomyces plumbiresistens</name>
    <dbReference type="NCBI Taxonomy" id="511811"/>
    <lineage>
        <taxon>Bacteria</taxon>
        <taxon>Bacillati</taxon>
        <taxon>Actinomycetota</taxon>
        <taxon>Actinomycetes</taxon>
        <taxon>Kitasatosporales</taxon>
        <taxon>Streptomycetaceae</taxon>
        <taxon>Streptomyces</taxon>
    </lineage>
</organism>
<gene>
    <name evidence="5" type="ORF">GCM10022232_53210</name>
</gene>
<sequence>MKLLHVINIGHEAGGAERSVRLIQQGMTARGHQIRTVATTLDSEGHELFADDLVPAIQGSAPQRFLGYFWHRDAHRRLTRIMDEYQPDVVHLHTIGEFSPAALAATDRSPQILTLHGPEDWTLELLRWNLHSATRGERLSLSDQARYLYLRFLQRPAYLPRLRRLDRVLAPSAYFAELVRRDVGKVPVHVLPNGVPRTALPQPVKESGSLLYVGRLERVKGVHVLLDAFRLLLESHPDTTLDIVGDGADRAALETSVADLTAAGRVRFRGWVSPDAVSEALAASSVVVIPSVWPENFPTVALEALQIGRPLVASRVGGLPELVGEDNGALVPAGDAPALAEALRPLVSDLERLRRLGDGSAARAARYDVESFLDALENHYREAISR</sequence>
<evidence type="ECO:0000313" key="6">
    <source>
        <dbReference type="Proteomes" id="UP001500456"/>
    </source>
</evidence>
<protein>
    <recommendedName>
        <fullName evidence="7">Glycosyltransferase</fullName>
    </recommendedName>
</protein>
<evidence type="ECO:0000259" key="4">
    <source>
        <dbReference type="Pfam" id="PF13439"/>
    </source>
</evidence>
<keyword evidence="6" id="KW-1185">Reference proteome</keyword>